<evidence type="ECO:0000256" key="2">
    <source>
        <dbReference type="SAM" id="Phobius"/>
    </source>
</evidence>
<evidence type="ECO:0000313" key="3">
    <source>
        <dbReference type="EMBL" id="OSX68200.1"/>
    </source>
</evidence>
<dbReference type="EMBL" id="KZ110591">
    <property type="protein sequence ID" value="OSX68200.1"/>
    <property type="molecule type" value="Genomic_DNA"/>
</dbReference>
<dbReference type="OrthoDB" id="2756573at2759"/>
<organism evidence="3 4">
    <name type="scientific">Postia placenta MAD-698-R-SB12</name>
    <dbReference type="NCBI Taxonomy" id="670580"/>
    <lineage>
        <taxon>Eukaryota</taxon>
        <taxon>Fungi</taxon>
        <taxon>Dikarya</taxon>
        <taxon>Basidiomycota</taxon>
        <taxon>Agaricomycotina</taxon>
        <taxon>Agaricomycetes</taxon>
        <taxon>Polyporales</taxon>
        <taxon>Adustoporiaceae</taxon>
        <taxon>Rhodonia</taxon>
    </lineage>
</organism>
<proteinExistence type="predicted"/>
<feature type="compositionally biased region" description="Acidic residues" evidence="1">
    <location>
        <begin position="147"/>
        <end position="167"/>
    </location>
</feature>
<protein>
    <submittedName>
        <fullName evidence="3">Uncharacterized protein</fullName>
    </submittedName>
</protein>
<keyword evidence="2" id="KW-1133">Transmembrane helix</keyword>
<feature type="region of interest" description="Disordered" evidence="1">
    <location>
        <begin position="144"/>
        <end position="186"/>
    </location>
</feature>
<evidence type="ECO:0000256" key="1">
    <source>
        <dbReference type="SAM" id="MobiDB-lite"/>
    </source>
</evidence>
<reference evidence="3 4" key="1">
    <citation type="submission" date="2017-04" db="EMBL/GenBank/DDBJ databases">
        <title>Genome Sequence of the Model Brown-Rot Fungus Postia placenta SB12.</title>
        <authorList>
            <consortium name="DOE Joint Genome Institute"/>
            <person name="Gaskell J."/>
            <person name="Kersten P."/>
            <person name="Larrondo L.F."/>
            <person name="Canessa P."/>
            <person name="Martinez D."/>
            <person name="Hibbett D."/>
            <person name="Schmoll M."/>
            <person name="Kubicek C.P."/>
            <person name="Martinez A.T."/>
            <person name="Yadav J."/>
            <person name="Master E."/>
            <person name="Magnuson J.K."/>
            <person name="James T."/>
            <person name="Yaver D."/>
            <person name="Berka R."/>
            <person name="Labutti K."/>
            <person name="Lipzen A."/>
            <person name="Aerts A."/>
            <person name="Barry K."/>
            <person name="Henrissat B."/>
            <person name="Blanchette R."/>
            <person name="Grigoriev I."/>
            <person name="Cullen D."/>
        </authorList>
    </citation>
    <scope>NUCLEOTIDE SEQUENCE [LARGE SCALE GENOMIC DNA]</scope>
    <source>
        <strain evidence="3 4">MAD-698-R-SB12</strain>
    </source>
</reference>
<keyword evidence="4" id="KW-1185">Reference proteome</keyword>
<sequence length="186" mass="20438">MSRGSVVVSDILVVVTTWYYISRTSSVRTQLGRDMWAARPNLTTVMFRDGTMYFLIISLLNIVDLIMIVITVSSSFYVLDITGLTTAMSSILISRFLICISEAAKRSTHMFGSQSLSFDDSHGSVSTQTWLSSVEFAAENGHADAFPDLDDNSDNLDSECGEEEPENENGIRMDELTAGGQQSPPT</sequence>
<feature type="transmembrane region" description="Helical" evidence="2">
    <location>
        <begin position="52"/>
        <end position="70"/>
    </location>
</feature>
<gene>
    <name evidence="3" type="ORF">POSPLADRAFT_1052329</name>
</gene>
<feature type="transmembrane region" description="Helical" evidence="2">
    <location>
        <begin position="76"/>
        <end position="98"/>
    </location>
</feature>
<dbReference type="RefSeq" id="XP_024344994.1">
    <property type="nucleotide sequence ID" value="XM_024480263.1"/>
</dbReference>
<keyword evidence="2" id="KW-0812">Transmembrane</keyword>
<evidence type="ECO:0000313" key="4">
    <source>
        <dbReference type="Proteomes" id="UP000194127"/>
    </source>
</evidence>
<dbReference type="GeneID" id="36325213"/>
<feature type="transmembrane region" description="Helical" evidence="2">
    <location>
        <begin position="6"/>
        <end position="21"/>
    </location>
</feature>
<dbReference type="AlphaFoldDB" id="A0A1X6NI48"/>
<dbReference type="Proteomes" id="UP000194127">
    <property type="component" value="Unassembled WGS sequence"/>
</dbReference>
<name>A0A1X6NI48_9APHY</name>
<accession>A0A1X6NI48</accession>
<keyword evidence="2" id="KW-0472">Membrane</keyword>